<organism evidence="1 2">
    <name type="scientific">Musa acuminata subsp. malaccensis</name>
    <name type="common">Wild banana</name>
    <name type="synonym">Musa malaccensis</name>
    <dbReference type="NCBI Taxonomy" id="214687"/>
    <lineage>
        <taxon>Eukaryota</taxon>
        <taxon>Viridiplantae</taxon>
        <taxon>Streptophyta</taxon>
        <taxon>Embryophyta</taxon>
        <taxon>Tracheophyta</taxon>
        <taxon>Spermatophyta</taxon>
        <taxon>Magnoliopsida</taxon>
        <taxon>Liliopsida</taxon>
        <taxon>Zingiberales</taxon>
        <taxon>Musaceae</taxon>
        <taxon>Musa</taxon>
    </lineage>
</organism>
<accession>A0A804KVF3</accession>
<evidence type="ECO:0000313" key="2">
    <source>
        <dbReference type="Proteomes" id="UP000012960"/>
    </source>
</evidence>
<keyword evidence="2" id="KW-1185">Reference proteome</keyword>
<dbReference type="AlphaFoldDB" id="A0A804KVF3"/>
<dbReference type="EnsemblPlants" id="Ma10_t12430.1">
    <property type="protein sequence ID" value="Ma10_p12430.1"/>
    <property type="gene ID" value="Ma10_g12430"/>
</dbReference>
<proteinExistence type="predicted"/>
<evidence type="ECO:0000313" key="1">
    <source>
        <dbReference type="EnsemblPlants" id="Ma10_p12430.1"/>
    </source>
</evidence>
<sequence length="23" mass="2607">MRDLMLLVNVMKLSVKQANGTMN</sequence>
<name>A0A804KVF3_MUSAM</name>
<reference evidence="1" key="1">
    <citation type="submission" date="2021-05" db="UniProtKB">
        <authorList>
            <consortium name="EnsemblPlants"/>
        </authorList>
    </citation>
    <scope>IDENTIFICATION</scope>
    <source>
        <strain evidence="1">subsp. malaccensis</strain>
    </source>
</reference>
<dbReference type="Proteomes" id="UP000012960">
    <property type="component" value="Unplaced"/>
</dbReference>
<dbReference type="InParanoid" id="A0A804KVF3"/>
<protein>
    <submittedName>
        <fullName evidence="1">Uncharacterized protein</fullName>
    </submittedName>
</protein>
<dbReference type="Gramene" id="Ma10_t12430.1">
    <property type="protein sequence ID" value="Ma10_p12430.1"/>
    <property type="gene ID" value="Ma10_g12430"/>
</dbReference>